<keyword evidence="1" id="KW-1133">Transmembrane helix</keyword>
<name>A0A193QL27_SODGM</name>
<dbReference type="GO" id="GO:0042910">
    <property type="term" value="F:xenobiotic transmembrane transporter activity"/>
    <property type="evidence" value="ECO:0007669"/>
    <property type="project" value="TreeGrafter"/>
</dbReference>
<dbReference type="FunFam" id="3.30.2090.10:FF:000002">
    <property type="entry name" value="Efflux pump membrane transporter"/>
    <property type="match status" value="1"/>
</dbReference>
<dbReference type="Proteomes" id="UP000245838">
    <property type="component" value="Chromosome sggmmb4_Chromosome"/>
</dbReference>
<gene>
    <name evidence="2" type="primary">mexB</name>
    <name evidence="2" type="ORF">SGGMMB4_04000</name>
</gene>
<dbReference type="SUPFAM" id="SSF82693">
    <property type="entry name" value="Multidrug efflux transporter AcrB pore domain, PN1, PN2, PC1 and PC2 subdomains"/>
    <property type="match status" value="1"/>
</dbReference>
<dbReference type="InterPro" id="IPR001036">
    <property type="entry name" value="Acrflvin-R"/>
</dbReference>
<protein>
    <submittedName>
        <fullName evidence="2">Multidrug resistance protein MexB</fullName>
    </submittedName>
</protein>
<dbReference type="GO" id="GO:0005886">
    <property type="term" value="C:plasma membrane"/>
    <property type="evidence" value="ECO:0007669"/>
    <property type="project" value="TreeGrafter"/>
</dbReference>
<keyword evidence="1" id="KW-0812">Transmembrane</keyword>
<keyword evidence="1" id="KW-0472">Membrane</keyword>
<proteinExistence type="predicted"/>
<dbReference type="Pfam" id="PF00873">
    <property type="entry name" value="ACR_tran"/>
    <property type="match status" value="1"/>
</dbReference>
<feature type="transmembrane region" description="Helical" evidence="1">
    <location>
        <begin position="170"/>
        <end position="193"/>
    </location>
</feature>
<feature type="transmembrane region" description="Helical" evidence="1">
    <location>
        <begin position="246"/>
        <end position="273"/>
    </location>
</feature>
<dbReference type="Gene3D" id="3.30.2090.10">
    <property type="entry name" value="Multidrug efflux transporter AcrB TolC docking domain, DN and DC subdomains"/>
    <property type="match status" value="1"/>
</dbReference>
<dbReference type="Gene3D" id="3.30.70.1440">
    <property type="entry name" value="Multidrug efflux transporter AcrB pore domain"/>
    <property type="match status" value="1"/>
</dbReference>
<dbReference type="Gene3D" id="1.20.1640.10">
    <property type="entry name" value="Multidrug efflux transporter AcrB transmembrane domain"/>
    <property type="match status" value="1"/>
</dbReference>
<dbReference type="SUPFAM" id="SSF82714">
    <property type="entry name" value="Multidrug efflux transporter AcrB TolC docking domain, DN and DC subdomains"/>
    <property type="match status" value="1"/>
</dbReference>
<dbReference type="PANTHER" id="PTHR32063:SF32">
    <property type="entry name" value="AMINOGLYCOSIDE EFFLUX PUMP-RELATED"/>
    <property type="match status" value="1"/>
</dbReference>
<dbReference type="EMBL" id="LN854557">
    <property type="protein sequence ID" value="CRL45881.1"/>
    <property type="molecule type" value="Genomic_DNA"/>
</dbReference>
<sequence>MSVADINSTLQTAWGSSYVNDFLDRGRVKRVYVQAAAKYRMLPQDIYRWYVRNSSGSMVPFSAFASSRWEYGAPRLERYNGYSLLEIVGEAAPGVSNGAAMDEMEKLVRQLPGVLVDHHVLSGAAIRRSGARALCHLSAGRIPFSVMLVVPLGVLEALLATWFRGLDNDVYFQVGLLTVIGLSAKNAILIVEFANELHLRSMALMEATLEEARIRLRPIVMTSLAFVFGVLPMASSQGAGSDSQHAVGTSVIGGMLSATFLAIFFIPLFYVLIRRRFPLTPDTPPTVSTTVSNSQKTGPEA</sequence>
<organism evidence="2 3">
    <name type="scientific">Sodalis glossinidius (strain morsitans)</name>
    <dbReference type="NCBI Taxonomy" id="343509"/>
    <lineage>
        <taxon>Bacteria</taxon>
        <taxon>Pseudomonadati</taxon>
        <taxon>Pseudomonadota</taxon>
        <taxon>Gammaproteobacteria</taxon>
        <taxon>Enterobacterales</taxon>
        <taxon>Bruguierivoracaceae</taxon>
        <taxon>Sodalis</taxon>
    </lineage>
</organism>
<dbReference type="InterPro" id="IPR027463">
    <property type="entry name" value="AcrB_DN_DC_subdom"/>
</dbReference>
<dbReference type="SUPFAM" id="SSF82866">
    <property type="entry name" value="Multidrug efflux transporter AcrB transmembrane domain"/>
    <property type="match status" value="1"/>
</dbReference>
<dbReference type="AlphaFoldDB" id="A0A193QL27"/>
<feature type="transmembrane region" description="Helical" evidence="1">
    <location>
        <begin position="214"/>
        <end position="234"/>
    </location>
</feature>
<evidence type="ECO:0000313" key="3">
    <source>
        <dbReference type="Proteomes" id="UP000245838"/>
    </source>
</evidence>
<feature type="transmembrane region" description="Helical" evidence="1">
    <location>
        <begin position="142"/>
        <end position="164"/>
    </location>
</feature>
<accession>A0A193QL27</accession>
<reference evidence="2 3" key="1">
    <citation type="submission" date="2015-05" db="EMBL/GenBank/DDBJ databases">
        <authorList>
            <person name="Goodhead I."/>
        </authorList>
    </citation>
    <scope>NUCLEOTIDE SEQUENCE [LARGE SCALE GENOMIC DNA]</scope>
    <source>
        <strain evidence="3">morsitans</strain>
    </source>
</reference>
<evidence type="ECO:0000313" key="2">
    <source>
        <dbReference type="EMBL" id="CRL45881.1"/>
    </source>
</evidence>
<dbReference type="PANTHER" id="PTHR32063">
    <property type="match status" value="1"/>
</dbReference>
<evidence type="ECO:0000256" key="1">
    <source>
        <dbReference type="SAM" id="Phobius"/>
    </source>
</evidence>